<sequence length="144" mass="16067">RNGRLAGYVSSPVKVLAYSQYEAQDIALLEIARDWRFPDGARFDARRLQQGETVHHVGSFYGPEVGHAYSRGAVAGVYRRWRGQFYDVVTICVRRGASGAGIFDARGRYVGMFTRGHGCNLALCVPARRIRAWLGAVGYLWVVD</sequence>
<dbReference type="Gene3D" id="2.40.10.10">
    <property type="entry name" value="Trypsin-like serine proteases"/>
    <property type="match status" value="2"/>
</dbReference>
<gene>
    <name evidence="1" type="ORF">S03H2_22232</name>
</gene>
<comment type="caution">
    <text evidence="1">The sequence shown here is derived from an EMBL/GenBank/DDBJ whole genome shotgun (WGS) entry which is preliminary data.</text>
</comment>
<evidence type="ECO:0008006" key="2">
    <source>
        <dbReference type="Google" id="ProtNLM"/>
    </source>
</evidence>
<dbReference type="SUPFAM" id="SSF50494">
    <property type="entry name" value="Trypsin-like serine proteases"/>
    <property type="match status" value="1"/>
</dbReference>
<feature type="non-terminal residue" evidence="1">
    <location>
        <position position="1"/>
    </location>
</feature>
<name>X1G0C9_9ZZZZ</name>
<reference evidence="1" key="1">
    <citation type="journal article" date="2014" name="Front. Microbiol.">
        <title>High frequency of phylogenetically diverse reductive dehalogenase-homologous genes in deep subseafloor sedimentary metagenomes.</title>
        <authorList>
            <person name="Kawai M."/>
            <person name="Futagami T."/>
            <person name="Toyoda A."/>
            <person name="Takaki Y."/>
            <person name="Nishi S."/>
            <person name="Hori S."/>
            <person name="Arai W."/>
            <person name="Tsubouchi T."/>
            <person name="Morono Y."/>
            <person name="Uchiyama I."/>
            <person name="Ito T."/>
            <person name="Fujiyama A."/>
            <person name="Inagaki F."/>
            <person name="Takami H."/>
        </authorList>
    </citation>
    <scope>NUCLEOTIDE SEQUENCE</scope>
    <source>
        <strain evidence="1">Expedition CK06-06</strain>
    </source>
</reference>
<proteinExistence type="predicted"/>
<dbReference type="InterPro" id="IPR043504">
    <property type="entry name" value="Peptidase_S1_PA_chymotrypsin"/>
</dbReference>
<protein>
    <recommendedName>
        <fullName evidence="2">Serine protease</fullName>
    </recommendedName>
</protein>
<dbReference type="AlphaFoldDB" id="X1G0C9"/>
<dbReference type="InterPro" id="IPR009003">
    <property type="entry name" value="Peptidase_S1_PA"/>
</dbReference>
<dbReference type="EMBL" id="BARU01011936">
    <property type="protein sequence ID" value="GAH35029.1"/>
    <property type="molecule type" value="Genomic_DNA"/>
</dbReference>
<organism evidence="1">
    <name type="scientific">marine sediment metagenome</name>
    <dbReference type="NCBI Taxonomy" id="412755"/>
    <lineage>
        <taxon>unclassified sequences</taxon>
        <taxon>metagenomes</taxon>
        <taxon>ecological metagenomes</taxon>
    </lineage>
</organism>
<evidence type="ECO:0000313" key="1">
    <source>
        <dbReference type="EMBL" id="GAH35029.1"/>
    </source>
</evidence>
<accession>X1G0C9</accession>
<dbReference type="Pfam" id="PF13365">
    <property type="entry name" value="Trypsin_2"/>
    <property type="match status" value="1"/>
</dbReference>